<evidence type="ECO:0000256" key="1">
    <source>
        <dbReference type="SAM" id="MobiDB-lite"/>
    </source>
</evidence>
<name>A0A9W4E6V2_9ACTN</name>
<comment type="caution">
    <text evidence="2">The sequence shown here is derived from an EMBL/GenBank/DDBJ whole genome shotgun (WGS) entry which is preliminary data.</text>
</comment>
<evidence type="ECO:0000313" key="3">
    <source>
        <dbReference type="Proteomes" id="UP001152519"/>
    </source>
</evidence>
<dbReference type="EMBL" id="CAJSLV010000054">
    <property type="protein sequence ID" value="CAG6394191.1"/>
    <property type="molecule type" value="Genomic_DNA"/>
</dbReference>
<feature type="compositionally biased region" description="Basic and acidic residues" evidence="1">
    <location>
        <begin position="130"/>
        <end position="153"/>
    </location>
</feature>
<gene>
    <name evidence="2" type="ORF">SCOCK_250010</name>
</gene>
<feature type="region of interest" description="Disordered" evidence="1">
    <location>
        <begin position="1"/>
        <end position="238"/>
    </location>
</feature>
<evidence type="ECO:0000313" key="2">
    <source>
        <dbReference type="EMBL" id="CAG6394191.1"/>
    </source>
</evidence>
<dbReference type="Proteomes" id="UP001152519">
    <property type="component" value="Unassembled WGS sequence"/>
</dbReference>
<feature type="compositionally biased region" description="Basic and acidic residues" evidence="1">
    <location>
        <begin position="72"/>
        <end position="90"/>
    </location>
</feature>
<reference evidence="2" key="1">
    <citation type="submission" date="2021-05" db="EMBL/GenBank/DDBJ databases">
        <authorList>
            <person name="Arsene-Ploetze F."/>
        </authorList>
    </citation>
    <scope>NUCLEOTIDE SEQUENCE</scope>
    <source>
        <strain evidence="2">DSM 42138</strain>
    </source>
</reference>
<accession>A0A9W4E6V2</accession>
<feature type="compositionally biased region" description="Basic residues" evidence="1">
    <location>
        <begin position="180"/>
        <end position="196"/>
    </location>
</feature>
<protein>
    <submittedName>
        <fullName evidence="2">Uncharacterized protein</fullName>
    </submittedName>
</protein>
<keyword evidence="3" id="KW-1185">Reference proteome</keyword>
<organism evidence="2 3">
    <name type="scientific">Actinacidiphila cocklensis</name>
    <dbReference type="NCBI Taxonomy" id="887465"/>
    <lineage>
        <taxon>Bacteria</taxon>
        <taxon>Bacillati</taxon>
        <taxon>Actinomycetota</taxon>
        <taxon>Actinomycetes</taxon>
        <taxon>Kitasatosporales</taxon>
        <taxon>Streptomycetaceae</taxon>
        <taxon>Actinacidiphila</taxon>
    </lineage>
</organism>
<feature type="region of interest" description="Disordered" evidence="1">
    <location>
        <begin position="276"/>
        <end position="306"/>
    </location>
</feature>
<sequence length="306" mass="33783">MEAGQGREPADAQPGRARDGRRICSRTVQPAHLPRPLLRQRPRRMLRRSTGPLPGPPAGAGNAHPRRRRLHPGHDADRNRGHQLEAREDPGPAQAGTLGPVPRRRRRSDPRGARRRAQQRTGGPRRRRSTDRQAHPRDRPQDRTPDRRMERGAAQRGRSPAGRRDRLPVGIRRAPLLGHPGRRRTDRARTQTHPRGVRGAAGGCARVRPDGLLTTAPTGRTARHPKRWTARSSSSQSCSCPEARHMAKAQLKTFVAPLMVGFRGLLRGEKSGVTDAGMGRLTSTQPGRRHVDRPGNLLIGPATDTP</sequence>
<feature type="compositionally biased region" description="Basic residues" evidence="1">
    <location>
        <begin position="38"/>
        <end position="47"/>
    </location>
</feature>
<feature type="compositionally biased region" description="Basic residues" evidence="1">
    <location>
        <begin position="102"/>
        <end position="129"/>
    </location>
</feature>
<dbReference type="AlphaFoldDB" id="A0A9W4E6V2"/>
<proteinExistence type="predicted"/>